<organism evidence="1 2">
    <name type="scientific">Gossypium davidsonii</name>
    <name type="common">Davidson's cotton</name>
    <name type="synonym">Gossypium klotzschianum subsp. davidsonii</name>
    <dbReference type="NCBI Taxonomy" id="34287"/>
    <lineage>
        <taxon>Eukaryota</taxon>
        <taxon>Viridiplantae</taxon>
        <taxon>Streptophyta</taxon>
        <taxon>Embryophyta</taxon>
        <taxon>Tracheophyta</taxon>
        <taxon>Spermatophyta</taxon>
        <taxon>Magnoliopsida</taxon>
        <taxon>eudicotyledons</taxon>
        <taxon>Gunneridae</taxon>
        <taxon>Pentapetalae</taxon>
        <taxon>rosids</taxon>
        <taxon>malvids</taxon>
        <taxon>Malvales</taxon>
        <taxon>Malvaceae</taxon>
        <taxon>Malvoideae</taxon>
        <taxon>Gossypium</taxon>
    </lineage>
</organism>
<dbReference type="Proteomes" id="UP000593561">
    <property type="component" value="Unassembled WGS sequence"/>
</dbReference>
<evidence type="ECO:0000313" key="2">
    <source>
        <dbReference type="Proteomes" id="UP000593561"/>
    </source>
</evidence>
<gene>
    <name evidence="1" type="ORF">Godav_028912</name>
</gene>
<evidence type="ECO:0000313" key="1">
    <source>
        <dbReference type="EMBL" id="MBA0635625.1"/>
    </source>
</evidence>
<dbReference type="AlphaFoldDB" id="A0A7J8TBP7"/>
<sequence>MKTWSTLSGIVSLQRSVAQIKFTMVLGGLRIVARAIWALWTARNKALHEGVIQTAQEKINMINYYIRELNVINEKLLVRRVESERWRIPNDNKQPHTFGFCCGGACMFSGGPNGSRSGLIVVKKFYANNQDGKGNGVAHFVATEGIRKGETTYLLEEVPSLAIDEVENKTPCIILHIG</sequence>
<proteinExistence type="predicted"/>
<keyword evidence="2" id="KW-1185">Reference proteome</keyword>
<accession>A0A7J8TBP7</accession>
<comment type="caution">
    <text evidence="1">The sequence shown here is derived from an EMBL/GenBank/DDBJ whole genome shotgun (WGS) entry which is preliminary data.</text>
</comment>
<dbReference type="EMBL" id="JABFAC010242595">
    <property type="protein sequence ID" value="MBA0635625.1"/>
    <property type="molecule type" value="Genomic_DNA"/>
</dbReference>
<name>A0A7J8TBP7_GOSDV</name>
<protein>
    <submittedName>
        <fullName evidence="1">Uncharacterized protein</fullName>
    </submittedName>
</protein>
<reference evidence="1 2" key="1">
    <citation type="journal article" date="2019" name="Genome Biol. Evol.">
        <title>Insights into the evolution of the New World diploid cottons (Gossypium, subgenus Houzingenia) based on genome sequencing.</title>
        <authorList>
            <person name="Grover C.E."/>
            <person name="Arick M.A. 2nd"/>
            <person name="Thrash A."/>
            <person name="Conover J.L."/>
            <person name="Sanders W.S."/>
            <person name="Peterson D.G."/>
            <person name="Frelichowski J.E."/>
            <person name="Scheffler J.A."/>
            <person name="Scheffler B.E."/>
            <person name="Wendel J.F."/>
        </authorList>
    </citation>
    <scope>NUCLEOTIDE SEQUENCE [LARGE SCALE GENOMIC DNA]</scope>
    <source>
        <strain evidence="1">27</strain>
        <tissue evidence="1">Leaf</tissue>
    </source>
</reference>